<protein>
    <submittedName>
        <fullName evidence="2">Uncharacterized protein</fullName>
    </submittedName>
</protein>
<name>G0U357_TRYVY</name>
<feature type="coiled-coil region" evidence="1">
    <location>
        <begin position="392"/>
        <end position="419"/>
    </location>
</feature>
<evidence type="ECO:0000313" key="2">
    <source>
        <dbReference type="EMBL" id="CCC50712.1"/>
    </source>
</evidence>
<accession>G0U357</accession>
<dbReference type="EMBL" id="HE573025">
    <property type="protein sequence ID" value="CCC50712.1"/>
    <property type="molecule type" value="Genomic_DNA"/>
</dbReference>
<dbReference type="AlphaFoldDB" id="G0U357"/>
<proteinExistence type="predicted"/>
<gene>
    <name evidence="2" type="ORF">TVY486_0905330</name>
</gene>
<evidence type="ECO:0000256" key="1">
    <source>
        <dbReference type="SAM" id="Coils"/>
    </source>
</evidence>
<dbReference type="VEuPathDB" id="TriTrypDB:TvY486_0905330"/>
<feature type="coiled-coil region" evidence="1">
    <location>
        <begin position="14"/>
        <end position="94"/>
    </location>
</feature>
<sequence>MAESSVDRETRLELNRLDDAIERFTREVENLDSLLVKIEEENNNDNVSRQIMEYQAACERNPADIPAEDALETITRLQNTLKIIRRRNNLLAKENSTQERILYERSKFLADLTAAYNYIVAETGWHEHLSIDHDDFLNKCTEIQEMEKIEAVVQLELRAAQTIVKKKEALVVNLQAQLDAAEGQETLINSVYNDIRVKERDCHEVEMQLARLRKGIEKTDEALALFDVHESASLAHMRCDRDYLKETVAQMKVAVRRQENVIKAQLTRQQQLQARLDIVMRSLRDMKLDKKYERNVPKSALVPSASREEPEDVSKILPEEEFIPIHTFRLLYKNNEMLRVSVMRKNMLVLEKGGVIEALEAGLSKYANALVTTHKEQHDIKESKEVELGELMDDLQQRHQNFVQQLDELRRVNGQLKKKMVRRPRSRVDVK</sequence>
<organism evidence="2">
    <name type="scientific">Trypanosoma vivax (strain Y486)</name>
    <dbReference type="NCBI Taxonomy" id="1055687"/>
    <lineage>
        <taxon>Eukaryota</taxon>
        <taxon>Discoba</taxon>
        <taxon>Euglenozoa</taxon>
        <taxon>Kinetoplastea</taxon>
        <taxon>Metakinetoplastina</taxon>
        <taxon>Trypanosomatida</taxon>
        <taxon>Trypanosomatidae</taxon>
        <taxon>Trypanosoma</taxon>
        <taxon>Duttonella</taxon>
    </lineage>
</organism>
<keyword evidence="1" id="KW-0175">Coiled coil</keyword>
<reference evidence="2" key="1">
    <citation type="journal article" date="2012" name="Proc. Natl. Acad. Sci. U.S.A.">
        <title>Antigenic diversity is generated by distinct evolutionary mechanisms in African trypanosome species.</title>
        <authorList>
            <person name="Jackson A.P."/>
            <person name="Berry A."/>
            <person name="Aslett M."/>
            <person name="Allison H.C."/>
            <person name="Burton P."/>
            <person name="Vavrova-Anderson J."/>
            <person name="Brown R."/>
            <person name="Browne H."/>
            <person name="Corton N."/>
            <person name="Hauser H."/>
            <person name="Gamble J."/>
            <person name="Gilderthorp R."/>
            <person name="Marcello L."/>
            <person name="McQuillan J."/>
            <person name="Otto T.D."/>
            <person name="Quail M.A."/>
            <person name="Sanders M.J."/>
            <person name="van Tonder A."/>
            <person name="Ginger M.L."/>
            <person name="Field M.C."/>
            <person name="Barry J.D."/>
            <person name="Hertz-Fowler C."/>
            <person name="Berriman M."/>
        </authorList>
    </citation>
    <scope>NUCLEOTIDE SEQUENCE</scope>
    <source>
        <strain evidence="2">Y486</strain>
    </source>
</reference>
<feature type="coiled-coil region" evidence="1">
    <location>
        <begin position="157"/>
        <end position="184"/>
    </location>
</feature>
<dbReference type="OMA" id="NDCRVRE"/>